<evidence type="ECO:0000256" key="1">
    <source>
        <dbReference type="ARBA" id="ARBA00004651"/>
    </source>
</evidence>
<feature type="domain" description="EamA" evidence="7">
    <location>
        <begin position="18"/>
        <end position="151"/>
    </location>
</feature>
<feature type="transmembrane region" description="Helical" evidence="6">
    <location>
        <begin position="164"/>
        <end position="182"/>
    </location>
</feature>
<comment type="caution">
    <text evidence="8">The sequence shown here is derived from an EMBL/GenBank/DDBJ whole genome shotgun (WGS) entry which is preliminary data.</text>
</comment>
<feature type="transmembrane region" description="Helical" evidence="6">
    <location>
        <begin position="225"/>
        <end position="244"/>
    </location>
</feature>
<proteinExistence type="predicted"/>
<feature type="transmembrane region" description="Helical" evidence="6">
    <location>
        <begin position="251"/>
        <end position="272"/>
    </location>
</feature>
<name>A0ABQ3G205_9BURK</name>
<keyword evidence="5 6" id="KW-0472">Membrane</keyword>
<sequence>MPHSPMPARNEPTHPWLTGLLWAGLTVAIFAGWFVVTRFSVTRELRLWDVTALRFGVGALLLSPALLRRGHRLPAARWGEGLLYACLWGLPFVLLVAFGLQRTSAGQAAAIAPTLMPVFAGLFAWVVLKELQGRLRWLGHGIIVAGIVCMVAAGAAAHGMADPLGLAALACGSSMWAVYTLLFRRSSLTPVQSAALICVWSALLFLPVYVLGGLSRLGQASGAEIALQVLYQGVLMSGVAIVSFNRAVALLGPAAASAIIALIPAVAALAAIPVLGEWPAPAEAVALACVVGGVLLSARRAPSIPTTHGDRTP</sequence>
<evidence type="ECO:0000256" key="4">
    <source>
        <dbReference type="ARBA" id="ARBA00022989"/>
    </source>
</evidence>
<gene>
    <name evidence="8" type="ORF">GCM10007320_24980</name>
</gene>
<feature type="transmembrane region" description="Helical" evidence="6">
    <location>
        <begin position="137"/>
        <end position="158"/>
    </location>
</feature>
<evidence type="ECO:0000256" key="5">
    <source>
        <dbReference type="ARBA" id="ARBA00023136"/>
    </source>
</evidence>
<feature type="transmembrane region" description="Helical" evidence="6">
    <location>
        <begin position="194"/>
        <end position="213"/>
    </location>
</feature>
<keyword evidence="2" id="KW-1003">Cell membrane</keyword>
<evidence type="ECO:0000313" key="8">
    <source>
        <dbReference type="EMBL" id="GHC82088.1"/>
    </source>
</evidence>
<feature type="transmembrane region" description="Helical" evidence="6">
    <location>
        <begin position="79"/>
        <end position="100"/>
    </location>
</feature>
<organism evidence="8 9">
    <name type="scientific">Pseudorhodoferax aquiterrae</name>
    <dbReference type="NCBI Taxonomy" id="747304"/>
    <lineage>
        <taxon>Bacteria</taxon>
        <taxon>Pseudomonadati</taxon>
        <taxon>Pseudomonadota</taxon>
        <taxon>Betaproteobacteria</taxon>
        <taxon>Burkholderiales</taxon>
        <taxon>Comamonadaceae</taxon>
    </lineage>
</organism>
<feature type="transmembrane region" description="Helical" evidence="6">
    <location>
        <begin position="106"/>
        <end position="128"/>
    </location>
</feature>
<feature type="domain" description="EamA" evidence="7">
    <location>
        <begin position="165"/>
        <end position="297"/>
    </location>
</feature>
<protein>
    <recommendedName>
        <fullName evidence="7">EamA domain-containing protein</fullName>
    </recommendedName>
</protein>
<dbReference type="Pfam" id="PF00892">
    <property type="entry name" value="EamA"/>
    <property type="match status" value="2"/>
</dbReference>
<dbReference type="InterPro" id="IPR037185">
    <property type="entry name" value="EmrE-like"/>
</dbReference>
<dbReference type="SUPFAM" id="SSF103481">
    <property type="entry name" value="Multidrug resistance efflux transporter EmrE"/>
    <property type="match status" value="2"/>
</dbReference>
<feature type="transmembrane region" description="Helical" evidence="6">
    <location>
        <begin position="20"/>
        <end position="41"/>
    </location>
</feature>
<keyword evidence="3 6" id="KW-0812">Transmembrane</keyword>
<evidence type="ECO:0000256" key="2">
    <source>
        <dbReference type="ARBA" id="ARBA00022475"/>
    </source>
</evidence>
<evidence type="ECO:0000256" key="3">
    <source>
        <dbReference type="ARBA" id="ARBA00022692"/>
    </source>
</evidence>
<dbReference type="Proteomes" id="UP000626210">
    <property type="component" value="Unassembled WGS sequence"/>
</dbReference>
<evidence type="ECO:0000313" key="9">
    <source>
        <dbReference type="Proteomes" id="UP000626210"/>
    </source>
</evidence>
<keyword evidence="9" id="KW-1185">Reference proteome</keyword>
<dbReference type="PANTHER" id="PTHR42920:SF26">
    <property type="entry name" value="OS03G0707200 PROTEIN"/>
    <property type="match status" value="1"/>
</dbReference>
<comment type="subcellular location">
    <subcellularLocation>
        <location evidence="1">Cell membrane</location>
        <topology evidence="1">Multi-pass membrane protein</topology>
    </subcellularLocation>
</comment>
<keyword evidence="4 6" id="KW-1133">Transmembrane helix</keyword>
<dbReference type="InterPro" id="IPR000620">
    <property type="entry name" value="EamA_dom"/>
</dbReference>
<evidence type="ECO:0000259" key="7">
    <source>
        <dbReference type="Pfam" id="PF00892"/>
    </source>
</evidence>
<evidence type="ECO:0000256" key="6">
    <source>
        <dbReference type="SAM" id="Phobius"/>
    </source>
</evidence>
<feature type="transmembrane region" description="Helical" evidence="6">
    <location>
        <begin position="278"/>
        <end position="298"/>
    </location>
</feature>
<dbReference type="PANTHER" id="PTHR42920">
    <property type="entry name" value="OS03G0707200 PROTEIN-RELATED"/>
    <property type="match status" value="1"/>
</dbReference>
<reference evidence="9" key="1">
    <citation type="journal article" date="2019" name="Int. J. Syst. Evol. Microbiol.">
        <title>The Global Catalogue of Microorganisms (GCM) 10K type strain sequencing project: providing services to taxonomists for standard genome sequencing and annotation.</title>
        <authorList>
            <consortium name="The Broad Institute Genomics Platform"/>
            <consortium name="The Broad Institute Genome Sequencing Center for Infectious Disease"/>
            <person name="Wu L."/>
            <person name="Ma J."/>
        </authorList>
    </citation>
    <scope>NUCLEOTIDE SEQUENCE [LARGE SCALE GENOMIC DNA]</scope>
    <source>
        <strain evidence="9">KCTC 23314</strain>
    </source>
</reference>
<dbReference type="InterPro" id="IPR051258">
    <property type="entry name" value="Diverse_Substrate_Transporter"/>
</dbReference>
<accession>A0ABQ3G205</accession>
<dbReference type="EMBL" id="BMYK01000006">
    <property type="protein sequence ID" value="GHC82088.1"/>
    <property type="molecule type" value="Genomic_DNA"/>
</dbReference>